<evidence type="ECO:0000259" key="2">
    <source>
        <dbReference type="Pfam" id="PF19327"/>
    </source>
</evidence>
<dbReference type="AlphaFoldDB" id="A0AAV9N9Q4"/>
<keyword evidence="4" id="KW-1185">Reference proteome</keyword>
<feature type="domain" description="ATP adenylyltransferase C-terminal" evidence="1">
    <location>
        <begin position="197"/>
        <end position="301"/>
    </location>
</feature>
<dbReference type="GO" id="GO:0005524">
    <property type="term" value="F:ATP binding"/>
    <property type="evidence" value="ECO:0007669"/>
    <property type="project" value="InterPro"/>
</dbReference>
<evidence type="ECO:0008006" key="5">
    <source>
        <dbReference type="Google" id="ProtNLM"/>
    </source>
</evidence>
<reference evidence="3 4" key="1">
    <citation type="submission" date="2023-08" db="EMBL/GenBank/DDBJ databases">
        <title>Black Yeasts Isolated from many extreme environments.</title>
        <authorList>
            <person name="Coleine C."/>
            <person name="Stajich J.E."/>
            <person name="Selbmann L."/>
        </authorList>
    </citation>
    <scope>NUCLEOTIDE SEQUENCE [LARGE SCALE GENOMIC DNA]</scope>
    <source>
        <strain evidence="3 4">CCFEE 5792</strain>
    </source>
</reference>
<name>A0AAV9N9Q4_9EURO</name>
<dbReference type="InterPro" id="IPR009163">
    <property type="entry name" value="Ap4A_phos1/2"/>
</dbReference>
<dbReference type="InterPro" id="IPR036265">
    <property type="entry name" value="HIT-like_sf"/>
</dbReference>
<dbReference type="Pfam" id="PF19327">
    <property type="entry name" value="Ap4A_phos_N"/>
    <property type="match status" value="1"/>
</dbReference>
<dbReference type="SUPFAM" id="SSF54197">
    <property type="entry name" value="HIT-like"/>
    <property type="match status" value="1"/>
</dbReference>
<feature type="domain" description="Ap4A phosphorylase 1/2 N-terminal" evidence="2">
    <location>
        <begin position="27"/>
        <end position="174"/>
    </location>
</feature>
<dbReference type="Gene3D" id="3.30.428.70">
    <property type="match status" value="1"/>
</dbReference>
<protein>
    <recommendedName>
        <fullName evidence="5">Phosphorylase</fullName>
    </recommendedName>
</protein>
<dbReference type="PANTHER" id="PTHR38420">
    <property type="entry name" value="AP-4-A PHOSPHORYLASE II"/>
    <property type="match status" value="1"/>
</dbReference>
<dbReference type="GeneID" id="89970615"/>
<evidence type="ECO:0000259" key="1">
    <source>
        <dbReference type="Pfam" id="PF09830"/>
    </source>
</evidence>
<comment type="caution">
    <text evidence="3">The sequence shown here is derived from an EMBL/GenBank/DDBJ whole genome shotgun (WGS) entry which is preliminary data.</text>
</comment>
<sequence>MSLGLGNDELLSRFDSLVANGIITHHPSRVTEFEQKGFRFRYEVTNSLAGKKAAELAFIVPELREQSNSRPGTPPQTFGPGSDIGNAHPDLLVSTINDTHLVVMNKFPVFRPQLLLLTIDSFQRQHQPLSLADLQAAWTLLASTGNRFYVMFNGGFTAGASRHHKHLQVLPHPDAPGLDMSWWGLFPDREQAMPVSSVPFIHFLHRFSKPAVTALEVFDVYLRFLGDRRHVLALPDDQVEVPHNVVITKRWIVVIPRSKENIDGTTANSAGMMGSVWLNNEQQLEKWIAQGPSWVLSQLGLSAGELPTT</sequence>
<dbReference type="Pfam" id="PF09830">
    <property type="entry name" value="ATP_transf"/>
    <property type="match status" value="1"/>
</dbReference>
<dbReference type="GO" id="GO:0009117">
    <property type="term" value="P:nucleotide metabolic process"/>
    <property type="evidence" value="ECO:0007669"/>
    <property type="project" value="InterPro"/>
</dbReference>
<dbReference type="InterPro" id="IPR045759">
    <property type="entry name" value="Ap4A_phos1/2_N"/>
</dbReference>
<evidence type="ECO:0000313" key="3">
    <source>
        <dbReference type="EMBL" id="KAK5052542.1"/>
    </source>
</evidence>
<dbReference type="RefSeq" id="XP_064706242.1">
    <property type="nucleotide sequence ID" value="XM_064846017.1"/>
</dbReference>
<evidence type="ECO:0000313" key="4">
    <source>
        <dbReference type="Proteomes" id="UP001358417"/>
    </source>
</evidence>
<gene>
    <name evidence="3" type="ORF">LTR84_002407</name>
</gene>
<dbReference type="GO" id="GO:0003877">
    <property type="term" value="F:ATP:ADP adenylyltransferase activity"/>
    <property type="evidence" value="ECO:0007669"/>
    <property type="project" value="InterPro"/>
</dbReference>
<organism evidence="3 4">
    <name type="scientific">Exophiala bonariae</name>
    <dbReference type="NCBI Taxonomy" id="1690606"/>
    <lineage>
        <taxon>Eukaryota</taxon>
        <taxon>Fungi</taxon>
        <taxon>Dikarya</taxon>
        <taxon>Ascomycota</taxon>
        <taxon>Pezizomycotina</taxon>
        <taxon>Eurotiomycetes</taxon>
        <taxon>Chaetothyriomycetidae</taxon>
        <taxon>Chaetothyriales</taxon>
        <taxon>Herpotrichiellaceae</taxon>
        <taxon>Exophiala</taxon>
    </lineage>
</organism>
<accession>A0AAV9N9Q4</accession>
<proteinExistence type="predicted"/>
<dbReference type="InterPro" id="IPR043171">
    <property type="entry name" value="Ap4A_phos1/2-like"/>
</dbReference>
<dbReference type="PANTHER" id="PTHR38420:SF1">
    <property type="entry name" value="PUTATIVE (AFU_ORTHOLOGUE AFUA_5G14690)-RELATED"/>
    <property type="match status" value="1"/>
</dbReference>
<dbReference type="EMBL" id="JAVRRD010000013">
    <property type="protein sequence ID" value="KAK5052542.1"/>
    <property type="molecule type" value="Genomic_DNA"/>
</dbReference>
<dbReference type="InterPro" id="IPR019200">
    <property type="entry name" value="ATP_adenylylTrfase_C"/>
</dbReference>
<dbReference type="Proteomes" id="UP001358417">
    <property type="component" value="Unassembled WGS sequence"/>
</dbReference>